<gene>
    <name evidence="1" type="ORF">PG994_012596</name>
</gene>
<evidence type="ECO:0000313" key="1">
    <source>
        <dbReference type="EMBL" id="KAK8043758.1"/>
    </source>
</evidence>
<dbReference type="EMBL" id="JAQQWL010000012">
    <property type="protein sequence ID" value="KAK8043758.1"/>
    <property type="molecule type" value="Genomic_DNA"/>
</dbReference>
<proteinExistence type="predicted"/>
<sequence>MRNRVANGVQYLALVKTFYFANPMAGGFSVQMTYVKMKFRLRDKALYMEHRTDNVFPFATLTRQGNETGGK</sequence>
<reference evidence="1 2" key="1">
    <citation type="submission" date="2023-01" db="EMBL/GenBank/DDBJ databases">
        <title>Analysis of 21 Apiospora genomes using comparative genomics revels a genus with tremendous synthesis potential of carbohydrate active enzymes and secondary metabolites.</title>
        <authorList>
            <person name="Sorensen T."/>
        </authorList>
    </citation>
    <scope>NUCLEOTIDE SEQUENCE [LARGE SCALE GENOMIC DNA]</scope>
    <source>
        <strain evidence="1 2">CBS 135458</strain>
    </source>
</reference>
<name>A0ABR1TDJ4_9PEZI</name>
<dbReference type="Proteomes" id="UP001480595">
    <property type="component" value="Unassembled WGS sequence"/>
</dbReference>
<evidence type="ECO:0000313" key="2">
    <source>
        <dbReference type="Proteomes" id="UP001480595"/>
    </source>
</evidence>
<comment type="caution">
    <text evidence="1">The sequence shown here is derived from an EMBL/GenBank/DDBJ whole genome shotgun (WGS) entry which is preliminary data.</text>
</comment>
<accession>A0ABR1TDJ4</accession>
<dbReference type="GeneID" id="92097068"/>
<keyword evidence="2" id="KW-1185">Reference proteome</keyword>
<dbReference type="RefSeq" id="XP_066710153.1">
    <property type="nucleotide sequence ID" value="XM_066864005.1"/>
</dbReference>
<organism evidence="1 2">
    <name type="scientific">Apiospora phragmitis</name>
    <dbReference type="NCBI Taxonomy" id="2905665"/>
    <lineage>
        <taxon>Eukaryota</taxon>
        <taxon>Fungi</taxon>
        <taxon>Dikarya</taxon>
        <taxon>Ascomycota</taxon>
        <taxon>Pezizomycotina</taxon>
        <taxon>Sordariomycetes</taxon>
        <taxon>Xylariomycetidae</taxon>
        <taxon>Amphisphaeriales</taxon>
        <taxon>Apiosporaceae</taxon>
        <taxon>Apiospora</taxon>
    </lineage>
</organism>
<protein>
    <submittedName>
        <fullName evidence="1">Uncharacterized protein</fullName>
    </submittedName>
</protein>